<comment type="caution">
    <text evidence="1">The sequence shown here is derived from an EMBL/GenBank/DDBJ whole genome shotgun (WGS) entry which is preliminary data.</text>
</comment>
<name>A0ACC2BMK5_DIPCM</name>
<sequence length="465" mass="51614">MEISSSLELDIKPRWSLVYLAALCLFLCTCFPAEAFDPLDPNGNITIKWDVMSWTADGYVALVTMFNYQQYRHIEAPGWNLGWHWAKKEVIWNMQGAQATMQGDCSKFHGNIPHCCKPDPTIVDLLPGVPYSQQSANCCRGGVLGSFAQDPANSAASFQVIVGNAGTSNTTVVLPKNFTLSTPGPGYTCGPAKKVKQSLFPSPDGRRHTQALMTWNVTCAYSQFLAQRAPTCCVSFSSFYQEAIVPCRTCACNCKPNITQPLLSTQPLCVDPTDALTMPTTPPLVNGASSIIRNQPVPALLYCSEDMCPIQIHWHVKVNYQQYWRAKVTITNRHVKNYTLWNLVVQHPNFNNLTESFSFTYKPLSAYGTINDTAMFWGIKYYNDMLMAAGPEGNVQSEILLQKDSRFTFGQGWAFPHRILFNGDECVLPPPDSYPSLPNAASKLRVLTSFLVMSILVLCVLAAIL</sequence>
<reference evidence="2" key="1">
    <citation type="journal article" date="2024" name="Proc. Natl. Acad. Sci. U.S.A.">
        <title>Extraordinary preservation of gene collinearity over three hundred million years revealed in homosporous lycophytes.</title>
        <authorList>
            <person name="Li C."/>
            <person name="Wickell D."/>
            <person name="Kuo L.Y."/>
            <person name="Chen X."/>
            <person name="Nie B."/>
            <person name="Liao X."/>
            <person name="Peng D."/>
            <person name="Ji J."/>
            <person name="Jenkins J."/>
            <person name="Williams M."/>
            <person name="Shu S."/>
            <person name="Plott C."/>
            <person name="Barry K."/>
            <person name="Rajasekar S."/>
            <person name="Grimwood J."/>
            <person name="Han X."/>
            <person name="Sun S."/>
            <person name="Hou Z."/>
            <person name="He W."/>
            <person name="Dai G."/>
            <person name="Sun C."/>
            <person name="Schmutz J."/>
            <person name="Leebens-Mack J.H."/>
            <person name="Li F.W."/>
            <person name="Wang L."/>
        </authorList>
    </citation>
    <scope>NUCLEOTIDE SEQUENCE [LARGE SCALE GENOMIC DNA]</scope>
    <source>
        <strain evidence="2">cv. PW_Plant_1</strain>
    </source>
</reference>
<evidence type="ECO:0000313" key="2">
    <source>
        <dbReference type="Proteomes" id="UP001162992"/>
    </source>
</evidence>
<accession>A0ACC2BMK5</accession>
<dbReference type="EMBL" id="CM055105">
    <property type="protein sequence ID" value="KAJ7530657.1"/>
    <property type="molecule type" value="Genomic_DNA"/>
</dbReference>
<keyword evidence="2" id="KW-1185">Reference proteome</keyword>
<gene>
    <name evidence="1" type="ORF">O6H91_14G012900</name>
</gene>
<dbReference type="Proteomes" id="UP001162992">
    <property type="component" value="Chromosome 14"/>
</dbReference>
<organism evidence="1 2">
    <name type="scientific">Diphasiastrum complanatum</name>
    <name type="common">Issler's clubmoss</name>
    <name type="synonym">Lycopodium complanatum</name>
    <dbReference type="NCBI Taxonomy" id="34168"/>
    <lineage>
        <taxon>Eukaryota</taxon>
        <taxon>Viridiplantae</taxon>
        <taxon>Streptophyta</taxon>
        <taxon>Embryophyta</taxon>
        <taxon>Tracheophyta</taxon>
        <taxon>Lycopodiopsida</taxon>
        <taxon>Lycopodiales</taxon>
        <taxon>Lycopodiaceae</taxon>
        <taxon>Lycopodioideae</taxon>
        <taxon>Diphasiastrum</taxon>
    </lineage>
</organism>
<proteinExistence type="predicted"/>
<protein>
    <submittedName>
        <fullName evidence="1">Uncharacterized protein</fullName>
    </submittedName>
</protein>
<evidence type="ECO:0000313" key="1">
    <source>
        <dbReference type="EMBL" id="KAJ7530657.1"/>
    </source>
</evidence>